<dbReference type="InterPro" id="IPR024079">
    <property type="entry name" value="MetalloPept_cat_dom_sf"/>
</dbReference>
<dbReference type="PANTHER" id="PTHR30164:SF2">
    <property type="entry name" value="PROTEIN MTFA"/>
    <property type="match status" value="1"/>
</dbReference>
<dbReference type="Pfam" id="PF06167">
    <property type="entry name" value="Peptidase_M90"/>
    <property type="match status" value="1"/>
</dbReference>
<dbReference type="Gene3D" id="1.10.472.150">
    <property type="entry name" value="Glucose-regulated metallo-peptidase M90, N-terminal domain"/>
    <property type="match status" value="1"/>
</dbReference>
<dbReference type="RefSeq" id="WP_090274670.1">
    <property type="nucleotide sequence ID" value="NZ_LT629748.1"/>
</dbReference>
<dbReference type="STRING" id="797277.SAMN05216198_3020"/>
<dbReference type="PANTHER" id="PTHR30164">
    <property type="entry name" value="MTFA PEPTIDASE"/>
    <property type="match status" value="1"/>
</dbReference>
<evidence type="ECO:0000313" key="2">
    <source>
        <dbReference type="EMBL" id="SDS87485.1"/>
    </source>
</evidence>
<dbReference type="GO" id="GO:0005829">
    <property type="term" value="C:cytosol"/>
    <property type="evidence" value="ECO:0007669"/>
    <property type="project" value="TreeGrafter"/>
</dbReference>
<proteinExistence type="predicted"/>
<protein>
    <recommendedName>
        <fullName evidence="4">Zinc-dependent peptidase</fullName>
    </recommendedName>
</protein>
<dbReference type="OrthoDB" id="9786424at2"/>
<organism evidence="2 3">
    <name type="scientific">Halopseudomonas litoralis</name>
    <dbReference type="NCBI Taxonomy" id="797277"/>
    <lineage>
        <taxon>Bacteria</taxon>
        <taxon>Pseudomonadati</taxon>
        <taxon>Pseudomonadota</taxon>
        <taxon>Gammaproteobacteria</taxon>
        <taxon>Pseudomonadales</taxon>
        <taxon>Pseudomonadaceae</taxon>
        <taxon>Halopseudomonas</taxon>
    </lineage>
</organism>
<evidence type="ECO:0008006" key="4">
    <source>
        <dbReference type="Google" id="ProtNLM"/>
    </source>
</evidence>
<dbReference type="GO" id="GO:0004177">
    <property type="term" value="F:aminopeptidase activity"/>
    <property type="evidence" value="ECO:0007669"/>
    <property type="project" value="TreeGrafter"/>
</dbReference>
<gene>
    <name evidence="2" type="ORF">SAMN05216198_3020</name>
</gene>
<dbReference type="InterPro" id="IPR042252">
    <property type="entry name" value="MtfA_N"/>
</dbReference>
<dbReference type="Proteomes" id="UP000243426">
    <property type="component" value="Chromosome I"/>
</dbReference>
<accession>A0A1H1VS41</accession>
<feature type="compositionally biased region" description="Polar residues" evidence="1">
    <location>
        <begin position="1"/>
        <end position="22"/>
    </location>
</feature>
<name>A0A1H1VS41_9GAMM</name>
<feature type="region of interest" description="Disordered" evidence="1">
    <location>
        <begin position="1"/>
        <end position="29"/>
    </location>
</feature>
<reference evidence="3" key="1">
    <citation type="submission" date="2016-10" db="EMBL/GenBank/DDBJ databases">
        <authorList>
            <person name="Varghese N."/>
            <person name="Submissions S."/>
        </authorList>
    </citation>
    <scope>NUCLEOTIDE SEQUENCE [LARGE SCALE GENOMIC DNA]</scope>
    <source>
        <strain evidence="3">2SM5</strain>
    </source>
</reference>
<dbReference type="SUPFAM" id="SSF55486">
    <property type="entry name" value="Metalloproteases ('zincins'), catalytic domain"/>
    <property type="match status" value="1"/>
</dbReference>
<dbReference type="InterPro" id="IPR010384">
    <property type="entry name" value="MtfA_fam"/>
</dbReference>
<evidence type="ECO:0000313" key="3">
    <source>
        <dbReference type="Proteomes" id="UP000243426"/>
    </source>
</evidence>
<dbReference type="Gene3D" id="3.40.390.10">
    <property type="entry name" value="Collagenase (Catalytic Domain)"/>
    <property type="match status" value="1"/>
</dbReference>
<dbReference type="AlphaFoldDB" id="A0A1H1VS41"/>
<keyword evidence="3" id="KW-1185">Reference proteome</keyword>
<sequence length="289" mass="33142">MINPRSSCNDSGNRNPDRSTAISKAASIQRPAPGWWQRLRHWREERQLRRLTVTADQWQQALGDWAVYQRYPPEQQRHIHELALRLLLRKHLVAVNGAQLDDRLRLRIAGMAVVPVLELGLEWYDRWQTLILYDGPFVAEHSWEDEFGVVHQESCERSGEAWERGPVVLSLEDVGHSGQGDGYNVVIHELAHTLDMREASANGAPPLHAGMDAAAWQRDMRAAWNDLARRADNDEPLPVDEYALEDPAEFFAVLSETFFEQPESLQAAWPKVYGHLADFYRQDSLFSQT</sequence>
<dbReference type="GO" id="GO:0008237">
    <property type="term" value="F:metallopeptidase activity"/>
    <property type="evidence" value="ECO:0007669"/>
    <property type="project" value="InterPro"/>
</dbReference>
<dbReference type="EMBL" id="LT629748">
    <property type="protein sequence ID" value="SDS87485.1"/>
    <property type="molecule type" value="Genomic_DNA"/>
</dbReference>
<evidence type="ECO:0000256" key="1">
    <source>
        <dbReference type="SAM" id="MobiDB-lite"/>
    </source>
</evidence>
<dbReference type="CDD" id="cd20169">
    <property type="entry name" value="Peptidase_M90_mtfA"/>
    <property type="match status" value="1"/>
</dbReference>